<gene>
    <name evidence="2" type="ORF">METBIDRAFT_199039</name>
</gene>
<feature type="compositionally biased region" description="Basic residues" evidence="1">
    <location>
        <begin position="96"/>
        <end position="108"/>
    </location>
</feature>
<accession>A0A1A0H997</accession>
<dbReference type="Proteomes" id="UP000092555">
    <property type="component" value="Unassembled WGS sequence"/>
</dbReference>
<feature type="compositionally biased region" description="Basic and acidic residues" evidence="1">
    <location>
        <begin position="156"/>
        <end position="170"/>
    </location>
</feature>
<protein>
    <submittedName>
        <fullName evidence="2">Uncharacterized protein</fullName>
    </submittedName>
</protein>
<proteinExistence type="predicted"/>
<evidence type="ECO:0000313" key="3">
    <source>
        <dbReference type="Proteomes" id="UP000092555"/>
    </source>
</evidence>
<feature type="compositionally biased region" description="Basic and acidic residues" evidence="1">
    <location>
        <begin position="109"/>
        <end position="125"/>
    </location>
</feature>
<dbReference type="EMBL" id="LXTC01000004">
    <property type="protein sequence ID" value="OBA20448.1"/>
    <property type="molecule type" value="Genomic_DNA"/>
</dbReference>
<dbReference type="AlphaFoldDB" id="A0A1A0H997"/>
<reference evidence="2 3" key="1">
    <citation type="submission" date="2016-05" db="EMBL/GenBank/DDBJ databases">
        <title>Comparative genomics of biotechnologically important yeasts.</title>
        <authorList>
            <consortium name="DOE Joint Genome Institute"/>
            <person name="Riley R."/>
            <person name="Haridas S."/>
            <person name="Wolfe K.H."/>
            <person name="Lopes M.R."/>
            <person name="Hittinger C.T."/>
            <person name="Goker M."/>
            <person name="Salamov A."/>
            <person name="Wisecaver J."/>
            <person name="Long T.M."/>
            <person name="Aerts A.L."/>
            <person name="Barry K."/>
            <person name="Choi C."/>
            <person name="Clum A."/>
            <person name="Coughlan A.Y."/>
            <person name="Deshpande S."/>
            <person name="Douglass A.P."/>
            <person name="Hanson S.J."/>
            <person name="Klenk H.-P."/>
            <person name="LaButti K."/>
            <person name="Lapidus A."/>
            <person name="Lindquist E."/>
            <person name="Lipzen A."/>
            <person name="Meier-kolthoff J.P."/>
            <person name="Ohm R.A."/>
            <person name="Otillar R.P."/>
            <person name="Pangilinan J."/>
            <person name="Peng Y."/>
            <person name="Rokas A."/>
            <person name="Rosa C.A."/>
            <person name="Scheuner C."/>
            <person name="Sibirny A.A."/>
            <person name="Slot J.C."/>
            <person name="Stielow J.B."/>
            <person name="Sun H."/>
            <person name="Kurtzman C.P."/>
            <person name="Blackwell M."/>
            <person name="Grigoriev I.V."/>
            <person name="Jeffries T.W."/>
        </authorList>
    </citation>
    <scope>NUCLEOTIDE SEQUENCE [LARGE SCALE GENOMIC DNA]</scope>
    <source>
        <strain evidence="2 3">NRRL YB-4993</strain>
    </source>
</reference>
<dbReference type="RefSeq" id="XP_018710970.1">
    <property type="nucleotide sequence ID" value="XM_018854907.1"/>
</dbReference>
<name>A0A1A0H997_9ASCO</name>
<organism evidence="2 3">
    <name type="scientific">Metschnikowia bicuspidata var. bicuspidata NRRL YB-4993</name>
    <dbReference type="NCBI Taxonomy" id="869754"/>
    <lineage>
        <taxon>Eukaryota</taxon>
        <taxon>Fungi</taxon>
        <taxon>Dikarya</taxon>
        <taxon>Ascomycota</taxon>
        <taxon>Saccharomycotina</taxon>
        <taxon>Pichiomycetes</taxon>
        <taxon>Metschnikowiaceae</taxon>
        <taxon>Metschnikowia</taxon>
    </lineage>
</organism>
<keyword evidence="3" id="KW-1185">Reference proteome</keyword>
<evidence type="ECO:0000313" key="2">
    <source>
        <dbReference type="EMBL" id="OBA20448.1"/>
    </source>
</evidence>
<evidence type="ECO:0000256" key="1">
    <source>
        <dbReference type="SAM" id="MobiDB-lite"/>
    </source>
</evidence>
<comment type="caution">
    <text evidence="2">The sequence shown here is derived from an EMBL/GenBank/DDBJ whole genome shotgun (WGS) entry which is preliminary data.</text>
</comment>
<feature type="region of interest" description="Disordered" evidence="1">
    <location>
        <begin position="88"/>
        <end position="178"/>
    </location>
</feature>
<dbReference type="GeneID" id="30027883"/>
<sequence length="178" mass="20363">MARAGVHIYSRDQDSVEICGVSAGRMDKGKVTLTIRELSIWTGRIRRGLPKACGKLPVEVLQYTSSDGMIRHRCRTNRWKNLVKAIGARQGLPQRPKTKQRNRRRCKGVMKEKENKGDGKKRDLVAGKQLRRKANEAGKKASGQTNGTKARRVRPKRDETRQTRTDEYTQKRSQQHQT</sequence>